<dbReference type="InterPro" id="IPR036291">
    <property type="entry name" value="NAD(P)-bd_dom_sf"/>
</dbReference>
<dbReference type="SUPFAM" id="SSF51735">
    <property type="entry name" value="NAD(P)-binding Rossmann-fold domains"/>
    <property type="match status" value="1"/>
</dbReference>
<dbReference type="GO" id="GO:0008465">
    <property type="term" value="F:hydroxypyruvate reductase (NADH) activity"/>
    <property type="evidence" value="ECO:0007669"/>
    <property type="project" value="TreeGrafter"/>
</dbReference>
<gene>
    <name evidence="5" type="ORF">MEDL_9448</name>
</gene>
<dbReference type="SUPFAM" id="SSF52283">
    <property type="entry name" value="Formate/glycerate dehydrogenase catalytic domain-like"/>
    <property type="match status" value="1"/>
</dbReference>
<comment type="similarity">
    <text evidence="2">Belongs to the D-isomer specific 2-hydroxyacid dehydrogenase family.</text>
</comment>
<name>A0A8S3QFV6_MYTED</name>
<dbReference type="PANTHER" id="PTHR10996:SF277">
    <property type="entry name" value="GLYOXYLATE REDUCTASE_HYDROXYPYRUVATE REDUCTASE"/>
    <property type="match status" value="1"/>
</dbReference>
<dbReference type="EMBL" id="CAJPWZ010000477">
    <property type="protein sequence ID" value="CAG2194394.1"/>
    <property type="molecule type" value="Genomic_DNA"/>
</dbReference>
<evidence type="ECO:0000313" key="6">
    <source>
        <dbReference type="Proteomes" id="UP000683360"/>
    </source>
</evidence>
<dbReference type="AlphaFoldDB" id="A0A8S3QFV6"/>
<keyword evidence="1 2" id="KW-0560">Oxidoreductase</keyword>
<evidence type="ECO:0000256" key="2">
    <source>
        <dbReference type="RuleBase" id="RU003719"/>
    </source>
</evidence>
<dbReference type="Gene3D" id="3.40.50.720">
    <property type="entry name" value="NAD(P)-binding Rossmann-like Domain"/>
    <property type="match status" value="2"/>
</dbReference>
<dbReference type="EC" id="1.1.1.81" evidence="5"/>
<dbReference type="InterPro" id="IPR050223">
    <property type="entry name" value="D-isomer_2-hydroxyacid_DH"/>
</dbReference>
<dbReference type="EC" id="1.1.1.79" evidence="5"/>
<organism evidence="5 6">
    <name type="scientific">Mytilus edulis</name>
    <name type="common">Blue mussel</name>
    <dbReference type="NCBI Taxonomy" id="6550"/>
    <lineage>
        <taxon>Eukaryota</taxon>
        <taxon>Metazoa</taxon>
        <taxon>Spiralia</taxon>
        <taxon>Lophotrochozoa</taxon>
        <taxon>Mollusca</taxon>
        <taxon>Bivalvia</taxon>
        <taxon>Autobranchia</taxon>
        <taxon>Pteriomorphia</taxon>
        <taxon>Mytilida</taxon>
        <taxon>Mytiloidea</taxon>
        <taxon>Mytilidae</taxon>
        <taxon>Mytilinae</taxon>
        <taxon>Mytilus</taxon>
    </lineage>
</organism>
<dbReference type="OrthoDB" id="298012at2759"/>
<accession>A0A8S3QFV6</accession>
<dbReference type="Pfam" id="PF00389">
    <property type="entry name" value="2-Hacid_dh"/>
    <property type="match status" value="1"/>
</dbReference>
<protein>
    <submittedName>
        <fullName evidence="5">GRHPR</fullName>
        <ecNumber evidence="5">1.1.1.79</ecNumber>
        <ecNumber evidence="5">1.1.1.81</ecNumber>
    </submittedName>
</protein>
<proteinExistence type="inferred from homology"/>
<reference evidence="5" key="1">
    <citation type="submission" date="2021-03" db="EMBL/GenBank/DDBJ databases">
        <authorList>
            <person name="Bekaert M."/>
        </authorList>
    </citation>
    <scope>NUCLEOTIDE SEQUENCE</scope>
</reference>
<dbReference type="InterPro" id="IPR006139">
    <property type="entry name" value="D-isomer_2_OHA_DH_cat_dom"/>
</dbReference>
<evidence type="ECO:0000259" key="3">
    <source>
        <dbReference type="Pfam" id="PF00389"/>
    </source>
</evidence>
<dbReference type="Proteomes" id="UP000683360">
    <property type="component" value="Unassembled WGS sequence"/>
</dbReference>
<dbReference type="GO" id="GO:0030267">
    <property type="term" value="F:glyoxylate reductase (NADPH) activity"/>
    <property type="evidence" value="ECO:0007669"/>
    <property type="project" value="UniProtKB-EC"/>
</dbReference>
<feature type="domain" description="D-isomer specific 2-hydroxyacid dehydrogenase catalytic" evidence="3">
    <location>
        <begin position="8"/>
        <end position="307"/>
    </location>
</feature>
<evidence type="ECO:0000259" key="4">
    <source>
        <dbReference type="Pfam" id="PF02826"/>
    </source>
</evidence>
<dbReference type="PANTHER" id="PTHR10996">
    <property type="entry name" value="2-HYDROXYACID DEHYDROGENASE-RELATED"/>
    <property type="match status" value="1"/>
</dbReference>
<dbReference type="Pfam" id="PF02826">
    <property type="entry name" value="2-Hacid_dh_C"/>
    <property type="match status" value="1"/>
</dbReference>
<feature type="domain" description="D-isomer specific 2-hydroxyacid dehydrogenase NAD-binding" evidence="4">
    <location>
        <begin position="122"/>
        <end position="283"/>
    </location>
</feature>
<sequence>MKQRSRIYVTRQIPQGAFDILLEDGNVSFWNSHEPVPRGELLNNIQGVDALLCMPTDKIDWDVLDRAGPSLKVIGTLSELCDHIDVDECKRRNIQIITMPSISTEIVADLTVAALEGQLMSSEDVNANESINKNDVIQKMYKGKTLGLIGLGSTAVAIGKRLREKGISDIKYSDFTVKLAHEKEIGAKYEEFEKVLEESDIICICCRGNNKNSELFYKDAFQKMKTSAILIDAARGHVINYYDLYEALREQHISAAAVDLREQGKIPYKDQLLGLNNCIFVPYQESNRWDKRSKISAIVSNKIVAILQTPDCIPENRPVSG</sequence>
<evidence type="ECO:0000256" key="1">
    <source>
        <dbReference type="ARBA" id="ARBA00023002"/>
    </source>
</evidence>
<dbReference type="GO" id="GO:0005829">
    <property type="term" value="C:cytosol"/>
    <property type="evidence" value="ECO:0007669"/>
    <property type="project" value="TreeGrafter"/>
</dbReference>
<evidence type="ECO:0000313" key="5">
    <source>
        <dbReference type="EMBL" id="CAG2194394.1"/>
    </source>
</evidence>
<dbReference type="InterPro" id="IPR006140">
    <property type="entry name" value="D-isomer_DH_NAD-bd"/>
</dbReference>
<comment type="caution">
    <text evidence="5">The sequence shown here is derived from an EMBL/GenBank/DDBJ whole genome shotgun (WGS) entry which is preliminary data.</text>
</comment>
<dbReference type="GO" id="GO:0051287">
    <property type="term" value="F:NAD binding"/>
    <property type="evidence" value="ECO:0007669"/>
    <property type="project" value="InterPro"/>
</dbReference>
<keyword evidence="6" id="KW-1185">Reference proteome</keyword>